<keyword evidence="2" id="KW-1185">Reference proteome</keyword>
<reference evidence="1" key="1">
    <citation type="journal article" date="2014" name="Int. J. Syst. Evol. Microbiol.">
        <title>Complete genome sequence of Corynebacterium casei LMG S-19264T (=DSM 44701T), isolated from a smear-ripened cheese.</title>
        <authorList>
            <consortium name="US DOE Joint Genome Institute (JGI-PGF)"/>
            <person name="Walter F."/>
            <person name="Albersmeier A."/>
            <person name="Kalinowski J."/>
            <person name="Ruckert C."/>
        </authorList>
    </citation>
    <scope>NUCLEOTIDE SEQUENCE</scope>
    <source>
        <strain evidence="1">KCTC 12368</strain>
    </source>
</reference>
<reference evidence="1" key="2">
    <citation type="submission" date="2020-09" db="EMBL/GenBank/DDBJ databases">
        <authorList>
            <person name="Sun Q."/>
            <person name="Kim S."/>
        </authorList>
    </citation>
    <scope>NUCLEOTIDE SEQUENCE</scope>
    <source>
        <strain evidence="1">KCTC 12368</strain>
    </source>
</reference>
<dbReference type="Proteomes" id="UP000619457">
    <property type="component" value="Unassembled WGS sequence"/>
</dbReference>
<dbReference type="InterPro" id="IPR032342">
    <property type="entry name" value="DUF4861"/>
</dbReference>
<organism evidence="1 2">
    <name type="scientific">Echinicola pacifica</name>
    <dbReference type="NCBI Taxonomy" id="346377"/>
    <lineage>
        <taxon>Bacteria</taxon>
        <taxon>Pseudomonadati</taxon>
        <taxon>Bacteroidota</taxon>
        <taxon>Cytophagia</taxon>
        <taxon>Cytophagales</taxon>
        <taxon>Cyclobacteriaceae</taxon>
        <taxon>Echinicola</taxon>
    </lineage>
</organism>
<dbReference type="AlphaFoldDB" id="A0A918UIV5"/>
<accession>A0A918UIV5</accession>
<evidence type="ECO:0008006" key="3">
    <source>
        <dbReference type="Google" id="ProtNLM"/>
    </source>
</evidence>
<comment type="caution">
    <text evidence="1">The sequence shown here is derived from an EMBL/GenBank/DDBJ whole genome shotgun (WGS) entry which is preliminary data.</text>
</comment>
<dbReference type="EMBL" id="BMWX01000001">
    <property type="protein sequence ID" value="GGZ13567.1"/>
    <property type="molecule type" value="Genomic_DNA"/>
</dbReference>
<gene>
    <name evidence="1" type="ORF">GCM10007049_01720</name>
</gene>
<name>A0A918UIV5_9BACT</name>
<proteinExistence type="predicted"/>
<dbReference type="Pfam" id="PF16153">
    <property type="entry name" value="DUF4861"/>
    <property type="match status" value="1"/>
</dbReference>
<protein>
    <recommendedName>
        <fullName evidence="3">DUF4861 domain-containing protein</fullName>
    </recommendedName>
</protein>
<sequence>MNCSSPDTSREIVLSNPSEVDRKSVTVDLAPADFSDLLSSSDSGQLVVEEIASGKLLVDQWIDIDGDEEMDQWIFQVDLQAGESKKYKVRLLQEGEEKPKAQHMTYSRFVPERTDDYTWENDRVAFRTYGPEAQRRIEASEYGGTLSSGMDAWLKRVEYPIINSWYAKNTAQEGAYHIDSGEGYDPYHVGSSRGIGGTGIWLEDSLYISKNFISYKKIAEGPIRTVFQLEYAPWQVGDTQVSETKLISLDLGSNLSHFVSEFTGLDQSLSPAIGISLHDKKGTVMTDPEAGIFRYWEAIDDSHLGLGIVMAPSSIASSKDHRVEYPDGSHILVIGEKNATKVEYYAGFGWDKSGQFNTTEDWDHYLKSFAQTLAKPLVVEVGK</sequence>
<evidence type="ECO:0000313" key="2">
    <source>
        <dbReference type="Proteomes" id="UP000619457"/>
    </source>
</evidence>
<evidence type="ECO:0000313" key="1">
    <source>
        <dbReference type="EMBL" id="GGZ13567.1"/>
    </source>
</evidence>